<sequence length="89" mass="10331">MLLQHMRTHITARSPKNPTHLLIRTLCMTEKMNRRTSTDYACTRSEPELMKTNLLTKPEETPPETEQPRELHLASNTRVTNSSLIFKLV</sequence>
<dbReference type="AlphaFoldDB" id="A0A8S9JI23"/>
<dbReference type="EMBL" id="QGKW02001660">
    <property type="protein sequence ID" value="KAF2582230.1"/>
    <property type="molecule type" value="Genomic_DNA"/>
</dbReference>
<proteinExistence type="predicted"/>
<accession>A0A8S9JI23</accession>
<comment type="caution">
    <text evidence="2">The sequence shown here is derived from an EMBL/GenBank/DDBJ whole genome shotgun (WGS) entry which is preliminary data.</text>
</comment>
<evidence type="ECO:0000313" key="2">
    <source>
        <dbReference type="EMBL" id="KAF2582230.1"/>
    </source>
</evidence>
<reference evidence="2" key="1">
    <citation type="submission" date="2019-12" db="EMBL/GenBank/DDBJ databases">
        <title>Genome sequencing and annotation of Brassica cretica.</title>
        <authorList>
            <person name="Studholme D.J."/>
            <person name="Sarris P.F."/>
        </authorList>
    </citation>
    <scope>NUCLEOTIDE SEQUENCE</scope>
    <source>
        <strain evidence="2">PFS-001/15</strain>
        <tissue evidence="2">Leaf</tissue>
    </source>
</reference>
<evidence type="ECO:0000256" key="1">
    <source>
        <dbReference type="SAM" id="MobiDB-lite"/>
    </source>
</evidence>
<dbReference type="Proteomes" id="UP000712281">
    <property type="component" value="Unassembled WGS sequence"/>
</dbReference>
<gene>
    <name evidence="2" type="ORF">F2Q68_00003126</name>
</gene>
<evidence type="ECO:0000313" key="3">
    <source>
        <dbReference type="Proteomes" id="UP000712281"/>
    </source>
</evidence>
<name>A0A8S9JI23_BRACR</name>
<feature type="region of interest" description="Disordered" evidence="1">
    <location>
        <begin position="56"/>
        <end position="76"/>
    </location>
</feature>
<protein>
    <submittedName>
        <fullName evidence="2">Uncharacterized protein</fullName>
    </submittedName>
</protein>
<organism evidence="2 3">
    <name type="scientific">Brassica cretica</name>
    <name type="common">Mustard</name>
    <dbReference type="NCBI Taxonomy" id="69181"/>
    <lineage>
        <taxon>Eukaryota</taxon>
        <taxon>Viridiplantae</taxon>
        <taxon>Streptophyta</taxon>
        <taxon>Embryophyta</taxon>
        <taxon>Tracheophyta</taxon>
        <taxon>Spermatophyta</taxon>
        <taxon>Magnoliopsida</taxon>
        <taxon>eudicotyledons</taxon>
        <taxon>Gunneridae</taxon>
        <taxon>Pentapetalae</taxon>
        <taxon>rosids</taxon>
        <taxon>malvids</taxon>
        <taxon>Brassicales</taxon>
        <taxon>Brassicaceae</taxon>
        <taxon>Brassiceae</taxon>
        <taxon>Brassica</taxon>
    </lineage>
</organism>